<dbReference type="EMBL" id="CABWIF010000013">
    <property type="protein sequence ID" value="VWL94664.1"/>
    <property type="molecule type" value="Genomic_DNA"/>
</dbReference>
<evidence type="ECO:0000313" key="1">
    <source>
        <dbReference type="EMBL" id="VWL94664.1"/>
    </source>
</evidence>
<name>A0A5K1IYV7_9ACTN</name>
<sequence>MRGKAKTAHINVRMTEEERAAIMARSSSFGMAPSTFMREAALSIGEKPVRIADETTLRQILHQMKKQGGNLNQAIRAANAYGVDTQTAQQLAETVRLVSSTASQLSNLISKNRE</sequence>
<dbReference type="Proteomes" id="UP000368032">
    <property type="component" value="Unassembled WGS sequence"/>
</dbReference>
<protein>
    <recommendedName>
        <fullName evidence="3">Plasmid mobilization relaxosome protein MobC</fullName>
    </recommendedName>
</protein>
<reference evidence="1 2" key="1">
    <citation type="submission" date="2019-10" db="EMBL/GenBank/DDBJ databases">
        <authorList>
            <person name="Wolf R A."/>
        </authorList>
    </citation>
    <scope>NUCLEOTIDE SEQUENCE [LARGE SCALE GENOMIC DNA]</scope>
    <source>
        <strain evidence="1">Collinsella_aerofaciens_DSM_13712</strain>
    </source>
</reference>
<evidence type="ECO:0008006" key="3">
    <source>
        <dbReference type="Google" id="ProtNLM"/>
    </source>
</evidence>
<organism evidence="1 2">
    <name type="scientific">Collinsella aerofaciens</name>
    <dbReference type="NCBI Taxonomy" id="74426"/>
    <lineage>
        <taxon>Bacteria</taxon>
        <taxon>Bacillati</taxon>
        <taxon>Actinomycetota</taxon>
        <taxon>Coriobacteriia</taxon>
        <taxon>Coriobacteriales</taxon>
        <taxon>Coriobacteriaceae</taxon>
        <taxon>Collinsella</taxon>
    </lineage>
</organism>
<dbReference type="RefSeq" id="WP_152067848.1">
    <property type="nucleotide sequence ID" value="NZ_CABWIF010000013.1"/>
</dbReference>
<gene>
    <name evidence="1" type="ORF">CKJAJONC_01676</name>
</gene>
<dbReference type="AlphaFoldDB" id="A0A5K1IYV7"/>
<dbReference type="Pfam" id="PF21983">
    <property type="entry name" value="NikA-like"/>
    <property type="match status" value="1"/>
</dbReference>
<dbReference type="InterPro" id="IPR053842">
    <property type="entry name" value="NikA-like"/>
</dbReference>
<evidence type="ECO:0000313" key="2">
    <source>
        <dbReference type="Proteomes" id="UP000368032"/>
    </source>
</evidence>
<accession>A0A5K1IYV7</accession>
<proteinExistence type="predicted"/>